<name>A0A109KRB6_PSEFL</name>
<reference evidence="2 3" key="1">
    <citation type="submission" date="2015-05" db="EMBL/GenBank/DDBJ databases">
        <title>A genomic and transcriptomic approach to investigate the blue pigment phenotype in Pseudomonas fluorescens.</title>
        <authorList>
            <person name="Andreani N.A."/>
            <person name="Cardazzo B."/>
        </authorList>
    </citation>
    <scope>NUCLEOTIDE SEQUENCE [LARGE SCALE GENOMIC DNA]</scope>
    <source>
        <strain evidence="2 3">Ps_40</strain>
    </source>
</reference>
<organism evidence="2 3">
    <name type="scientific">Pseudomonas fluorescens</name>
    <dbReference type="NCBI Taxonomy" id="294"/>
    <lineage>
        <taxon>Bacteria</taxon>
        <taxon>Pseudomonadati</taxon>
        <taxon>Pseudomonadota</taxon>
        <taxon>Gammaproteobacteria</taxon>
        <taxon>Pseudomonadales</taxon>
        <taxon>Pseudomonadaceae</taxon>
        <taxon>Pseudomonas</taxon>
    </lineage>
</organism>
<sequence length="114" mass="12804">MATAEKLGDESGHDKVTEKRMAELLGTTPKALQRKRERNIIPAGVWSKIDGRIMYSKWRYDEWLESQWSCPPELSLSGNRSGSGSPGTRSGTAKRSLSRKPLGESQQPRLYVLK</sequence>
<evidence type="ECO:0000256" key="1">
    <source>
        <dbReference type="SAM" id="MobiDB-lite"/>
    </source>
</evidence>
<evidence type="ECO:0000313" key="3">
    <source>
        <dbReference type="Proteomes" id="UP000063434"/>
    </source>
</evidence>
<proteinExistence type="predicted"/>
<feature type="region of interest" description="Disordered" evidence="1">
    <location>
        <begin position="74"/>
        <end position="114"/>
    </location>
</feature>
<dbReference type="AlphaFoldDB" id="A0A109KRB6"/>
<accession>A0A109KRB6</accession>
<feature type="compositionally biased region" description="Basic and acidic residues" evidence="1">
    <location>
        <begin position="1"/>
        <end position="22"/>
    </location>
</feature>
<feature type="region of interest" description="Disordered" evidence="1">
    <location>
        <begin position="1"/>
        <end position="30"/>
    </location>
</feature>
<comment type="caution">
    <text evidence="2">The sequence shown here is derived from an EMBL/GenBank/DDBJ whole genome shotgun (WGS) entry which is preliminary data.</text>
</comment>
<dbReference type="Proteomes" id="UP000063434">
    <property type="component" value="Unassembled WGS sequence"/>
</dbReference>
<feature type="compositionally biased region" description="Low complexity" evidence="1">
    <location>
        <begin position="74"/>
        <end position="91"/>
    </location>
</feature>
<dbReference type="PATRIC" id="fig|294.195.peg.3111"/>
<evidence type="ECO:0000313" key="2">
    <source>
        <dbReference type="EMBL" id="KWV73996.1"/>
    </source>
</evidence>
<dbReference type="EMBL" id="LCYC01000041">
    <property type="protein sequence ID" value="KWV73996.1"/>
    <property type="molecule type" value="Genomic_DNA"/>
</dbReference>
<protein>
    <submittedName>
        <fullName evidence="2">Uncharacterized protein</fullName>
    </submittedName>
</protein>
<gene>
    <name evidence="2" type="ORF">PFL603g_02909</name>
</gene>
<dbReference type="RefSeq" id="WP_230962030.1">
    <property type="nucleotide sequence ID" value="NZ_LCYC01000041.1"/>
</dbReference>